<reference evidence="2 3" key="1">
    <citation type="submission" date="2020-12" db="EMBL/GenBank/DDBJ databases">
        <title>Draft genome sequences of nine environmental bacterial isolates colonizing plastic.</title>
        <authorList>
            <person name="Borre I."/>
            <person name="Sonnenschein E.C."/>
        </authorList>
    </citation>
    <scope>NUCLEOTIDE SEQUENCE [LARGE SCALE GENOMIC DNA]</scope>
    <source>
        <strain evidence="2 3">IB30</strain>
    </source>
</reference>
<dbReference type="RefSeq" id="WP_198825348.1">
    <property type="nucleotide sequence ID" value="NZ_JAEILT010000025.1"/>
</dbReference>
<feature type="signal peptide" evidence="1">
    <location>
        <begin position="1"/>
        <end position="20"/>
    </location>
</feature>
<protein>
    <recommendedName>
        <fullName evidence="4">Lipoprotein</fullName>
    </recommendedName>
</protein>
<organism evidence="2 3">
    <name type="scientific">Paraglaciecola chathamensis</name>
    <dbReference type="NCBI Taxonomy" id="368405"/>
    <lineage>
        <taxon>Bacteria</taxon>
        <taxon>Pseudomonadati</taxon>
        <taxon>Pseudomonadota</taxon>
        <taxon>Gammaproteobacteria</taxon>
        <taxon>Alteromonadales</taxon>
        <taxon>Alteromonadaceae</taxon>
        <taxon>Paraglaciecola</taxon>
    </lineage>
</organism>
<evidence type="ECO:0000313" key="2">
    <source>
        <dbReference type="EMBL" id="MBJ2137855.1"/>
    </source>
</evidence>
<keyword evidence="1" id="KW-0732">Signal</keyword>
<proteinExistence type="predicted"/>
<sequence length="121" mass="13690">MRLYIILIFCFSLFSCSRTSTINYEPVCFDTEDEAKTIGNIVFNQGFNNRVSYWVTGDSNFTIPSLGLLWAGFDPQPYCPSGGYPILIAFDSKNSTYDSDNVLRWAKTVLKAMLKDQAIET</sequence>
<evidence type="ECO:0000313" key="3">
    <source>
        <dbReference type="Proteomes" id="UP000649232"/>
    </source>
</evidence>
<evidence type="ECO:0000256" key="1">
    <source>
        <dbReference type="SAM" id="SignalP"/>
    </source>
</evidence>
<comment type="caution">
    <text evidence="2">The sequence shown here is derived from an EMBL/GenBank/DDBJ whole genome shotgun (WGS) entry which is preliminary data.</text>
</comment>
<feature type="chain" id="PRO_5047370127" description="Lipoprotein" evidence="1">
    <location>
        <begin position="21"/>
        <end position="121"/>
    </location>
</feature>
<name>A0ABS0WH98_9ALTE</name>
<evidence type="ECO:0008006" key="4">
    <source>
        <dbReference type="Google" id="ProtNLM"/>
    </source>
</evidence>
<dbReference type="PROSITE" id="PS51257">
    <property type="entry name" value="PROKAR_LIPOPROTEIN"/>
    <property type="match status" value="1"/>
</dbReference>
<dbReference type="EMBL" id="JAEILT010000025">
    <property type="protein sequence ID" value="MBJ2137855.1"/>
    <property type="molecule type" value="Genomic_DNA"/>
</dbReference>
<gene>
    <name evidence="2" type="ORF">JEU11_15450</name>
</gene>
<dbReference type="Proteomes" id="UP000649232">
    <property type="component" value="Unassembled WGS sequence"/>
</dbReference>
<accession>A0ABS0WH98</accession>